<evidence type="ECO:0000313" key="2">
    <source>
        <dbReference type="Proteomes" id="UP000281553"/>
    </source>
</evidence>
<sequence length="47" mass="5216">MAYLNELENYRIATQSGGAPMPRPAEPEPSVSLDCLLSEKQTCMFIL</sequence>
<dbReference type="Proteomes" id="UP000281553">
    <property type="component" value="Unassembled WGS sequence"/>
</dbReference>
<proteinExistence type="predicted"/>
<name>A0A3P6SNX1_DIBLA</name>
<organism evidence="1 2">
    <name type="scientific">Dibothriocephalus latus</name>
    <name type="common">Fish tapeworm</name>
    <name type="synonym">Diphyllobothrium latum</name>
    <dbReference type="NCBI Taxonomy" id="60516"/>
    <lineage>
        <taxon>Eukaryota</taxon>
        <taxon>Metazoa</taxon>
        <taxon>Spiralia</taxon>
        <taxon>Lophotrochozoa</taxon>
        <taxon>Platyhelminthes</taxon>
        <taxon>Cestoda</taxon>
        <taxon>Eucestoda</taxon>
        <taxon>Diphyllobothriidea</taxon>
        <taxon>Diphyllobothriidae</taxon>
        <taxon>Dibothriocephalus</taxon>
    </lineage>
</organism>
<dbReference type="EMBL" id="UYRU01041727">
    <property type="protein sequence ID" value="VDK69215.1"/>
    <property type="molecule type" value="Genomic_DNA"/>
</dbReference>
<protein>
    <submittedName>
        <fullName evidence="1">Uncharacterized protein</fullName>
    </submittedName>
</protein>
<dbReference type="AlphaFoldDB" id="A0A3P6SNX1"/>
<evidence type="ECO:0000313" key="1">
    <source>
        <dbReference type="EMBL" id="VDK69215.1"/>
    </source>
</evidence>
<accession>A0A3P6SNX1</accession>
<gene>
    <name evidence="1" type="ORF">DILT_LOCUS2138</name>
</gene>
<reference evidence="1 2" key="1">
    <citation type="submission" date="2018-11" db="EMBL/GenBank/DDBJ databases">
        <authorList>
            <consortium name="Pathogen Informatics"/>
        </authorList>
    </citation>
    <scope>NUCLEOTIDE SEQUENCE [LARGE SCALE GENOMIC DNA]</scope>
</reference>
<keyword evidence="2" id="KW-1185">Reference proteome</keyword>